<dbReference type="InterPro" id="IPR045134">
    <property type="entry name" value="UHRF1/2-like"/>
</dbReference>
<evidence type="ECO:0000256" key="10">
    <source>
        <dbReference type="ARBA" id="ARBA00023242"/>
    </source>
</evidence>
<dbReference type="SUPFAM" id="SSF54236">
    <property type="entry name" value="Ubiquitin-like"/>
    <property type="match status" value="1"/>
</dbReference>
<evidence type="ECO:0000256" key="12">
    <source>
        <dbReference type="PROSITE-ProRule" id="PRU00175"/>
    </source>
</evidence>
<dbReference type="PROSITE" id="PS50016">
    <property type="entry name" value="ZF_PHD_2"/>
    <property type="match status" value="1"/>
</dbReference>
<feature type="domain" description="PHD-type" evidence="15">
    <location>
        <begin position="263"/>
        <end position="330"/>
    </location>
</feature>
<evidence type="ECO:0000256" key="7">
    <source>
        <dbReference type="ARBA" id="ARBA00022786"/>
    </source>
</evidence>
<evidence type="ECO:0000256" key="9">
    <source>
        <dbReference type="ARBA" id="ARBA00023125"/>
    </source>
</evidence>
<dbReference type="Gene3D" id="3.10.20.90">
    <property type="entry name" value="Phosphatidylinositol 3-kinase Catalytic Subunit, Chain A, domain 1"/>
    <property type="match status" value="1"/>
</dbReference>
<reference evidence="20" key="1">
    <citation type="submission" date="2025-08" db="UniProtKB">
        <authorList>
            <consortium name="RefSeq"/>
        </authorList>
    </citation>
    <scope>IDENTIFICATION</scope>
    <source>
        <tissue evidence="20">Whole Larva</tissue>
    </source>
</reference>
<dbReference type="SMART" id="SM00466">
    <property type="entry name" value="SRA"/>
    <property type="match status" value="1"/>
</dbReference>
<dbReference type="InterPro" id="IPR003105">
    <property type="entry name" value="SRA_YDG"/>
</dbReference>
<dbReference type="PROSITE" id="PS51015">
    <property type="entry name" value="YDG"/>
    <property type="match status" value="1"/>
</dbReference>
<dbReference type="InterPro" id="IPR017907">
    <property type="entry name" value="Znf_RING_CS"/>
</dbReference>
<dbReference type="InterPro" id="IPR036987">
    <property type="entry name" value="SRA-YDG_sf"/>
</dbReference>
<dbReference type="SUPFAM" id="SSF88697">
    <property type="entry name" value="PUA domain-like"/>
    <property type="match status" value="1"/>
</dbReference>
<dbReference type="InterPro" id="IPR021991">
    <property type="entry name" value="TTD_dom"/>
</dbReference>
<dbReference type="InterPro" id="IPR011011">
    <property type="entry name" value="Znf_FYVE_PHD"/>
</dbReference>
<dbReference type="Pfam" id="PF00240">
    <property type="entry name" value="ubiquitin"/>
    <property type="match status" value="1"/>
</dbReference>
<dbReference type="PANTHER" id="PTHR14140">
    <property type="entry name" value="E3 UBIQUITIN-PROTEIN LIGASE UHRF-RELATED"/>
    <property type="match status" value="1"/>
</dbReference>
<evidence type="ECO:0000256" key="8">
    <source>
        <dbReference type="ARBA" id="ARBA00022833"/>
    </source>
</evidence>
<dbReference type="InterPro" id="IPR013083">
    <property type="entry name" value="Znf_RING/FYVE/PHD"/>
</dbReference>
<dbReference type="RefSeq" id="XP_017774481.1">
    <property type="nucleotide sequence ID" value="XM_017918992.1"/>
</dbReference>
<evidence type="ECO:0000256" key="5">
    <source>
        <dbReference type="ARBA" id="ARBA00022723"/>
    </source>
</evidence>
<dbReference type="SMART" id="SM00249">
    <property type="entry name" value="PHD"/>
    <property type="match status" value="1"/>
</dbReference>
<evidence type="ECO:0000259" key="18">
    <source>
        <dbReference type="PROSITE" id="PS51015"/>
    </source>
</evidence>
<comment type="pathway">
    <text evidence="2">Protein modification; protein ubiquitination.</text>
</comment>
<feature type="domain" description="YDG" evidence="18">
    <location>
        <begin position="383"/>
        <end position="546"/>
    </location>
</feature>
<accession>A0ABM1MIT1</accession>
<dbReference type="CDD" id="cd20387">
    <property type="entry name" value="Tudor_UHRF_rpt1"/>
    <property type="match status" value="1"/>
</dbReference>
<dbReference type="SMART" id="SM00213">
    <property type="entry name" value="UBQ"/>
    <property type="match status" value="1"/>
</dbReference>
<evidence type="ECO:0000313" key="19">
    <source>
        <dbReference type="Proteomes" id="UP000695000"/>
    </source>
</evidence>
<keyword evidence="11" id="KW-0131">Cell cycle</keyword>
<dbReference type="Gene3D" id="3.30.40.10">
    <property type="entry name" value="Zinc/RING finger domain, C3HC4 (zinc finger)"/>
    <property type="match status" value="1"/>
</dbReference>
<keyword evidence="19" id="KW-1185">Reference proteome</keyword>
<dbReference type="Gene3D" id="2.30.30.1150">
    <property type="match status" value="1"/>
</dbReference>
<dbReference type="PANTHER" id="PTHR14140:SF45">
    <property type="entry name" value="RING-TYPE E3 UBIQUITIN TRANSFERASE"/>
    <property type="match status" value="1"/>
</dbReference>
<keyword evidence="5" id="KW-0479">Metal-binding</keyword>
<evidence type="ECO:0000256" key="6">
    <source>
        <dbReference type="ARBA" id="ARBA00022771"/>
    </source>
</evidence>
<dbReference type="InterPro" id="IPR015947">
    <property type="entry name" value="PUA-like_sf"/>
</dbReference>
<proteinExistence type="predicted"/>
<evidence type="ECO:0000313" key="20">
    <source>
        <dbReference type="RefSeq" id="XP_017774481.1"/>
    </source>
</evidence>
<dbReference type="SUPFAM" id="SSF57903">
    <property type="entry name" value="FYVE/PHD zinc finger"/>
    <property type="match status" value="1"/>
</dbReference>
<feature type="coiled-coil region" evidence="14">
    <location>
        <begin position="67"/>
        <end position="97"/>
    </location>
</feature>
<dbReference type="SMART" id="SM00184">
    <property type="entry name" value="RING"/>
    <property type="match status" value="2"/>
</dbReference>
<dbReference type="Pfam" id="PF12148">
    <property type="entry name" value="TTD"/>
    <property type="match status" value="1"/>
</dbReference>
<sequence>MYIKVRKLGAKPGDDDLLVNLSKKAKIQELRKMIQDEWSIEPEKQRLYYKGKQLIDDHELFEYGVQLNDVIQMLIKAEDKKEEVKEELIKNSTVREEVVAQSKYYKVGDKIDMRDTNGCWFEAKVEKIYSNGDDTGAKEEPELFFKCLQETNFLPVRLEVSFDNLRPRSYKMYKMSELSPGMTVLVNYNIDESKERGYWYDFKIAYKFVKSIKGTLFFGRDRNPLENVTVKFVDEVLKIEKPVLLDERVDVKELDGLELRKVPYYCKKCKDVPDKKCRECGCRVCFGKNNVENMLLCDECDDGYHIGCLNPPLTEIPEEEEWYCPSCKTDENEIVKAGDKLKFSNKKSKMPSAKDGTARDWGKGMACVGKTKECTIVSKDHLGPIPGVEVGTCWKYRLQVAEAGIHRPIVAGIHGRSCSFAYSLVLSGGYEDDVDNGNEFLYTGSGGRDLSGNKRVSEQSCDQTLTKLNKALAMNCNAKFNAKDGAEAKDWKGGKPVRVVRNYKGAKHSKYAPTDGNRYDGIYKVIKYYPEKGKSGFIVWRYKLRRDDPTPAPWEEGGQQFDMIYPDGYLEAQEKKGTKRVLTDASNSSPAPKRTKTEVYKLPADVKSLIDEDTGNAKSWKECKECLRDGKVKFLEKVEEIFMCICCQEVVHLPVTTQCSHNICRSCLRRSFASDIHTCPYCRFELGRGYEMKINEALTKTLQKLFPGYETSRD</sequence>
<dbReference type="PROSITE" id="PS50089">
    <property type="entry name" value="ZF_RING_2"/>
    <property type="match status" value="1"/>
</dbReference>
<dbReference type="InterPro" id="IPR019787">
    <property type="entry name" value="Znf_PHD-finger"/>
</dbReference>
<gene>
    <name evidence="20" type="primary">LOC108561171</name>
</gene>
<dbReference type="Proteomes" id="UP000695000">
    <property type="component" value="Unplaced"/>
</dbReference>
<comment type="catalytic activity">
    <reaction evidence="1">
        <text>S-ubiquitinyl-[E2 ubiquitin-conjugating enzyme]-L-cysteine + [acceptor protein]-L-lysine = [E2 ubiquitin-conjugating enzyme]-L-cysteine + N(6)-ubiquitinyl-[acceptor protein]-L-lysine.</text>
        <dbReference type="EC" id="2.3.2.27"/>
    </reaction>
</comment>
<dbReference type="CDD" id="cd15525">
    <property type="entry name" value="PHD_UHRF1_2"/>
    <property type="match status" value="1"/>
</dbReference>
<evidence type="ECO:0000256" key="2">
    <source>
        <dbReference type="ARBA" id="ARBA00004906"/>
    </source>
</evidence>
<keyword evidence="8" id="KW-0862">Zinc</keyword>
<feature type="domain" description="Ubiquitin-like" evidence="16">
    <location>
        <begin position="1"/>
        <end position="80"/>
    </location>
</feature>
<evidence type="ECO:0000256" key="1">
    <source>
        <dbReference type="ARBA" id="ARBA00000900"/>
    </source>
</evidence>
<evidence type="ECO:0000256" key="11">
    <source>
        <dbReference type="ARBA" id="ARBA00023306"/>
    </source>
</evidence>
<dbReference type="SUPFAM" id="SSF57850">
    <property type="entry name" value="RING/U-box"/>
    <property type="match status" value="1"/>
</dbReference>
<protein>
    <recommendedName>
        <fullName evidence="3">RING-type E3 ubiquitin transferase</fullName>
        <ecNumber evidence="3">2.3.2.27</ecNumber>
    </recommendedName>
</protein>
<dbReference type="EC" id="2.3.2.27" evidence="3"/>
<evidence type="ECO:0000256" key="13">
    <source>
        <dbReference type="PROSITE-ProRule" id="PRU00358"/>
    </source>
</evidence>
<evidence type="ECO:0000256" key="3">
    <source>
        <dbReference type="ARBA" id="ARBA00012483"/>
    </source>
</evidence>
<organism evidence="19 20">
    <name type="scientific">Nicrophorus vespilloides</name>
    <name type="common">Boreal carrion beetle</name>
    <dbReference type="NCBI Taxonomy" id="110193"/>
    <lineage>
        <taxon>Eukaryota</taxon>
        <taxon>Metazoa</taxon>
        <taxon>Ecdysozoa</taxon>
        <taxon>Arthropoda</taxon>
        <taxon>Hexapoda</taxon>
        <taxon>Insecta</taxon>
        <taxon>Pterygota</taxon>
        <taxon>Neoptera</taxon>
        <taxon>Endopterygota</taxon>
        <taxon>Coleoptera</taxon>
        <taxon>Polyphaga</taxon>
        <taxon>Staphyliniformia</taxon>
        <taxon>Silphidae</taxon>
        <taxon>Nicrophorinae</taxon>
        <taxon>Nicrophorus</taxon>
    </lineage>
</organism>
<evidence type="ECO:0000256" key="14">
    <source>
        <dbReference type="SAM" id="Coils"/>
    </source>
</evidence>
<feature type="domain" description="RING-type" evidence="17">
    <location>
        <begin position="644"/>
        <end position="683"/>
    </location>
</feature>
<dbReference type="Gene3D" id="2.30.30.140">
    <property type="match status" value="1"/>
</dbReference>
<dbReference type="PROSITE" id="PS50053">
    <property type="entry name" value="UBIQUITIN_2"/>
    <property type="match status" value="1"/>
</dbReference>
<dbReference type="CDD" id="cd20388">
    <property type="entry name" value="Tudor_UHRF_rpt2"/>
    <property type="match status" value="1"/>
</dbReference>
<dbReference type="InterPro" id="IPR029071">
    <property type="entry name" value="Ubiquitin-like_domsf"/>
</dbReference>
<keyword evidence="6 12" id="KW-0863">Zinc-finger</keyword>
<evidence type="ECO:0000259" key="16">
    <source>
        <dbReference type="PROSITE" id="PS50053"/>
    </source>
</evidence>
<evidence type="ECO:0000259" key="17">
    <source>
        <dbReference type="PROSITE" id="PS50089"/>
    </source>
</evidence>
<keyword evidence="9" id="KW-0238">DNA-binding</keyword>
<keyword evidence="7" id="KW-0833">Ubl conjugation pathway</keyword>
<comment type="subcellular location">
    <subcellularLocation>
        <location evidence="13">Nucleus</location>
    </subcellularLocation>
</comment>
<keyword evidence="10 13" id="KW-0539">Nucleus</keyword>
<name>A0ABM1MIT1_NICVS</name>
<dbReference type="InterPro" id="IPR000626">
    <property type="entry name" value="Ubiquitin-like_dom"/>
</dbReference>
<dbReference type="Pfam" id="PF02182">
    <property type="entry name" value="SAD_SRA"/>
    <property type="match status" value="1"/>
</dbReference>
<dbReference type="InterPro" id="IPR001965">
    <property type="entry name" value="Znf_PHD"/>
</dbReference>
<evidence type="ECO:0000256" key="4">
    <source>
        <dbReference type="ARBA" id="ARBA00022679"/>
    </source>
</evidence>
<dbReference type="InterPro" id="IPR001841">
    <property type="entry name" value="Znf_RING"/>
</dbReference>
<dbReference type="Gene3D" id="2.30.280.10">
    <property type="entry name" value="SRA-YDG"/>
    <property type="match status" value="1"/>
</dbReference>
<dbReference type="Pfam" id="PF00628">
    <property type="entry name" value="PHD"/>
    <property type="match status" value="1"/>
</dbReference>
<dbReference type="GeneID" id="108561171"/>
<keyword evidence="14" id="KW-0175">Coiled coil</keyword>
<keyword evidence="4" id="KW-0808">Transferase</keyword>
<dbReference type="PROSITE" id="PS00518">
    <property type="entry name" value="ZF_RING_1"/>
    <property type="match status" value="1"/>
</dbReference>
<evidence type="ECO:0000259" key="15">
    <source>
        <dbReference type="PROSITE" id="PS50016"/>
    </source>
</evidence>